<evidence type="ECO:0000313" key="2">
    <source>
        <dbReference type="Proteomes" id="UP000215335"/>
    </source>
</evidence>
<accession>A0A232FAE8</accession>
<proteinExistence type="predicted"/>
<organism evidence="1 2">
    <name type="scientific">Trichomalopsis sarcophagae</name>
    <dbReference type="NCBI Taxonomy" id="543379"/>
    <lineage>
        <taxon>Eukaryota</taxon>
        <taxon>Metazoa</taxon>
        <taxon>Ecdysozoa</taxon>
        <taxon>Arthropoda</taxon>
        <taxon>Hexapoda</taxon>
        <taxon>Insecta</taxon>
        <taxon>Pterygota</taxon>
        <taxon>Neoptera</taxon>
        <taxon>Endopterygota</taxon>
        <taxon>Hymenoptera</taxon>
        <taxon>Apocrita</taxon>
        <taxon>Proctotrupomorpha</taxon>
        <taxon>Chalcidoidea</taxon>
        <taxon>Pteromalidae</taxon>
        <taxon>Pteromalinae</taxon>
        <taxon>Trichomalopsis</taxon>
    </lineage>
</organism>
<comment type="caution">
    <text evidence="1">The sequence shown here is derived from an EMBL/GenBank/DDBJ whole genome shotgun (WGS) entry which is preliminary data.</text>
</comment>
<sequence>MGYSPTQDRLTSLPVNVALPLLNGLVAPGSTSSVHSSEAEIPLCQNGRPSSWAALQRSMARQLTALRQLFSRNSWKI</sequence>
<dbReference type="AlphaFoldDB" id="A0A232FAE8"/>
<keyword evidence="2" id="KW-1185">Reference proteome</keyword>
<evidence type="ECO:0000313" key="1">
    <source>
        <dbReference type="EMBL" id="OXU27821.1"/>
    </source>
</evidence>
<name>A0A232FAE8_9HYME</name>
<dbReference type="Proteomes" id="UP000215335">
    <property type="component" value="Unassembled WGS sequence"/>
</dbReference>
<dbReference type="EMBL" id="NNAY01000535">
    <property type="protein sequence ID" value="OXU27821.1"/>
    <property type="molecule type" value="Genomic_DNA"/>
</dbReference>
<reference evidence="1 2" key="1">
    <citation type="journal article" date="2017" name="Curr. Biol.">
        <title>The Evolution of Venom by Co-option of Single-Copy Genes.</title>
        <authorList>
            <person name="Martinson E.O."/>
            <person name="Mrinalini"/>
            <person name="Kelkar Y.D."/>
            <person name="Chang C.H."/>
            <person name="Werren J.H."/>
        </authorList>
    </citation>
    <scope>NUCLEOTIDE SEQUENCE [LARGE SCALE GENOMIC DNA]</scope>
    <source>
        <strain evidence="1 2">Alberta</strain>
        <tissue evidence="1">Whole body</tissue>
    </source>
</reference>
<gene>
    <name evidence="1" type="ORF">TSAR_011264</name>
</gene>
<protein>
    <submittedName>
        <fullName evidence="1">Uncharacterized protein</fullName>
    </submittedName>
</protein>